<feature type="compositionally biased region" description="Low complexity" evidence="1">
    <location>
        <begin position="99"/>
        <end position="113"/>
    </location>
</feature>
<feature type="compositionally biased region" description="Low complexity" evidence="1">
    <location>
        <begin position="9"/>
        <end position="20"/>
    </location>
</feature>
<feature type="compositionally biased region" description="Basic and acidic residues" evidence="1">
    <location>
        <begin position="190"/>
        <end position="207"/>
    </location>
</feature>
<proteinExistence type="predicted"/>
<feature type="compositionally biased region" description="Low complexity" evidence="1">
    <location>
        <begin position="589"/>
        <end position="601"/>
    </location>
</feature>
<feature type="region of interest" description="Disordered" evidence="1">
    <location>
        <begin position="185"/>
        <end position="225"/>
    </location>
</feature>
<keyword evidence="4" id="KW-1185">Reference proteome</keyword>
<evidence type="ECO:0000256" key="1">
    <source>
        <dbReference type="SAM" id="MobiDB-lite"/>
    </source>
</evidence>
<evidence type="ECO:0000313" key="3">
    <source>
        <dbReference type="EMBL" id="KAK5092656.1"/>
    </source>
</evidence>
<feature type="region of interest" description="Disordered" evidence="1">
    <location>
        <begin position="1062"/>
        <end position="1085"/>
    </location>
</feature>
<gene>
    <name evidence="3" type="ORF">LTR24_004992</name>
</gene>
<evidence type="ECO:0000313" key="4">
    <source>
        <dbReference type="Proteomes" id="UP001345013"/>
    </source>
</evidence>
<feature type="region of interest" description="Disordered" evidence="1">
    <location>
        <begin position="86"/>
        <end position="125"/>
    </location>
</feature>
<sequence length="1111" mass="121737">MLASLFRGTSSQRTSQSIDSSTEDAHTRYLLFGQSQHGFSSATSPPPSPFGSPGLRPSSYDDRGGLELEEKDIRVLLAQDAYGGNEKPTLLFDSRKPVDSSSPSPSQPIVRSPLPSDWGLSQGSANRAEDAFRNRSSTFSSTQSSWSKANRVLAPKDDPFLDCMFGDPNQTKPATSTKMHIIPAGLRHPNAPERPPKRPSENTETRKRAPLGRAHTSGQHPVLPHIEDHNRDCLLITRLFHITLTEEAKVVAKPVSPGGRAPDKAPKLVERKVPAFAIGLVLQLPYSAHRPASSQSRAETSHSFGQSFASATSSYGSDMHSSWQFLDAIPASLSSSLTLSDDGDRRVDMVVDNWDIIVRGIQCFERVASDVVNEQLQRIMSQTVEDKSKVPKEKSMQRVNQRVVAIQSPTAVSRAPTLVLAATDVSRRIASAVRIPRIITGLGFTAGHWTDEARMLYRICGGKQQTFFLFNLLTAFLGNHTQWLERLAPEWYRKQFEAVHRQPHESSGLASRTIIVSEHKMLARRLIYMLASFLPGRSGIDGLHKLGEEELMTSSSYRSGAWPPGQRRPSKPYMVKPQASANFGPAELSTSASSHGSHASTFVNRSPRKQFARKDSFKFQIKDGGIEADIKTGAGATSIVMPHAAETPTAYISGLRDSYFPETAIIDSNDSIATADLSKVLHKTASSHRRTSSVSSRWGSLVSGISEIWSNRPTTPGDRGSVTTFSHENSPAGQHKRATSSAIAVARGNPLQMMVDELEQKKTEVQDGRSVPYEQGAASSPFQTSKPAAAAPKLHVDDKDGVVDVELDLPGFLSASSATPPRHQPMMSCSKPASLSREEACSIYSLRSIASKARRHSGDGKVNVAGYLKRHHEDFVLHAVRPYHDLLEDIKRSMRSERTPRETIEQILQESLHVSWVTVCTTLVADTKPFTIRRLTLRRQYEVKSPNSAGNRSKTLASSSNTAFVTLLAEEITDDMVMEFDTLLADAIEKALEVGTAEPARSSAVTRTHSRDVSMSSGRSVPASSAASRSGAAHYTRSDPAKVDQRNLVVGALEDIVRSVNNDLNNKSQHGEGNADAEVRDGARQESVLREGVKRWMRNVEQTSTEQTLVW</sequence>
<feature type="compositionally biased region" description="Low complexity" evidence="1">
    <location>
        <begin position="1013"/>
        <end position="1033"/>
    </location>
</feature>
<feature type="region of interest" description="Disordered" evidence="1">
    <location>
        <begin position="556"/>
        <end position="607"/>
    </location>
</feature>
<feature type="region of interest" description="Disordered" evidence="1">
    <location>
        <begin position="997"/>
        <end position="1040"/>
    </location>
</feature>
<feature type="compositionally biased region" description="Polar residues" evidence="1">
    <location>
        <begin position="721"/>
        <end position="732"/>
    </location>
</feature>
<feature type="region of interest" description="Disordered" evidence="1">
    <location>
        <begin position="709"/>
        <end position="738"/>
    </location>
</feature>
<dbReference type="PANTHER" id="PTHR21634">
    <property type="entry name" value="RE13835P"/>
    <property type="match status" value="1"/>
</dbReference>
<organism evidence="3 4">
    <name type="scientific">Lithohypha guttulata</name>
    <dbReference type="NCBI Taxonomy" id="1690604"/>
    <lineage>
        <taxon>Eukaryota</taxon>
        <taxon>Fungi</taxon>
        <taxon>Dikarya</taxon>
        <taxon>Ascomycota</taxon>
        <taxon>Pezizomycotina</taxon>
        <taxon>Eurotiomycetes</taxon>
        <taxon>Chaetothyriomycetidae</taxon>
        <taxon>Chaetothyriales</taxon>
        <taxon>Trichomeriaceae</taxon>
        <taxon>Lithohypha</taxon>
    </lineage>
</organism>
<dbReference type="PANTHER" id="PTHR21634:SF9">
    <property type="entry name" value="RE13835P"/>
    <property type="match status" value="1"/>
</dbReference>
<comment type="caution">
    <text evidence="3">The sequence shown here is derived from an EMBL/GenBank/DDBJ whole genome shotgun (WGS) entry which is preliminary data.</text>
</comment>
<protein>
    <recommendedName>
        <fullName evidence="2">Folliculin-interacting protein N-terminal domain-containing protein</fullName>
    </recommendedName>
</protein>
<accession>A0ABR0KA76</accession>
<dbReference type="InterPro" id="IPR028084">
    <property type="entry name" value="FNIP_N_dom"/>
</dbReference>
<dbReference type="EMBL" id="JAVRRG010000054">
    <property type="protein sequence ID" value="KAK5092656.1"/>
    <property type="molecule type" value="Genomic_DNA"/>
</dbReference>
<feature type="region of interest" description="Disordered" evidence="1">
    <location>
        <begin position="1"/>
        <end position="67"/>
    </location>
</feature>
<reference evidence="3 4" key="1">
    <citation type="submission" date="2023-08" db="EMBL/GenBank/DDBJ databases">
        <title>Black Yeasts Isolated from many extreme environments.</title>
        <authorList>
            <person name="Coleine C."/>
            <person name="Stajich J.E."/>
            <person name="Selbmann L."/>
        </authorList>
    </citation>
    <scope>NUCLEOTIDE SEQUENCE [LARGE SCALE GENOMIC DNA]</scope>
    <source>
        <strain evidence="3 4">CCFEE 5885</strain>
    </source>
</reference>
<dbReference type="Proteomes" id="UP001345013">
    <property type="component" value="Unassembled WGS sequence"/>
</dbReference>
<dbReference type="Pfam" id="PF14636">
    <property type="entry name" value="FNIP_N"/>
    <property type="match status" value="1"/>
</dbReference>
<feature type="domain" description="Folliculin-interacting protein N-terminal" evidence="2">
    <location>
        <begin position="72"/>
        <end position="185"/>
    </location>
</feature>
<evidence type="ECO:0000259" key="2">
    <source>
        <dbReference type="Pfam" id="PF14636"/>
    </source>
</evidence>
<name>A0ABR0KA76_9EURO</name>